<dbReference type="Proteomes" id="UP001139353">
    <property type="component" value="Unassembled WGS sequence"/>
</dbReference>
<dbReference type="InterPro" id="IPR036390">
    <property type="entry name" value="WH_DNA-bd_sf"/>
</dbReference>
<evidence type="ECO:0000313" key="6">
    <source>
        <dbReference type="EMBL" id="MCK9689398.1"/>
    </source>
</evidence>
<dbReference type="EMBL" id="JAJLJH010000014">
    <property type="protein sequence ID" value="MCK9689398.1"/>
    <property type="molecule type" value="Genomic_DNA"/>
</dbReference>
<dbReference type="PANTHER" id="PTHR30537">
    <property type="entry name" value="HTH-TYPE TRANSCRIPTIONAL REGULATOR"/>
    <property type="match status" value="1"/>
</dbReference>
<dbReference type="PROSITE" id="PS50931">
    <property type="entry name" value="HTH_LYSR"/>
    <property type="match status" value="1"/>
</dbReference>
<dbReference type="InterPro" id="IPR000847">
    <property type="entry name" value="LysR_HTH_N"/>
</dbReference>
<dbReference type="Pfam" id="PF03466">
    <property type="entry name" value="LysR_substrate"/>
    <property type="match status" value="1"/>
</dbReference>
<protein>
    <submittedName>
        <fullName evidence="6">Transcriptional regulator GcvA</fullName>
    </submittedName>
</protein>
<keyword evidence="3" id="KW-0238">DNA-binding</keyword>
<feature type="domain" description="HTH lysR-type" evidence="5">
    <location>
        <begin position="4"/>
        <end position="61"/>
    </location>
</feature>
<dbReference type="NCBIfam" id="NF008352">
    <property type="entry name" value="PRK11139.1"/>
    <property type="match status" value="1"/>
</dbReference>
<dbReference type="CDD" id="cd08432">
    <property type="entry name" value="PBP2_GcdR_TrpI_HvrB_AmpR_like"/>
    <property type="match status" value="1"/>
</dbReference>
<evidence type="ECO:0000259" key="5">
    <source>
        <dbReference type="PROSITE" id="PS50931"/>
    </source>
</evidence>
<keyword evidence="7" id="KW-1185">Reference proteome</keyword>
<dbReference type="GO" id="GO:0043565">
    <property type="term" value="F:sequence-specific DNA binding"/>
    <property type="evidence" value="ECO:0007669"/>
    <property type="project" value="TreeGrafter"/>
</dbReference>
<dbReference type="InterPro" id="IPR005119">
    <property type="entry name" value="LysR_subst-bd"/>
</dbReference>
<dbReference type="Pfam" id="PF00126">
    <property type="entry name" value="HTH_1"/>
    <property type="match status" value="1"/>
</dbReference>
<evidence type="ECO:0000313" key="7">
    <source>
        <dbReference type="Proteomes" id="UP001139353"/>
    </source>
</evidence>
<dbReference type="InterPro" id="IPR036388">
    <property type="entry name" value="WH-like_DNA-bd_sf"/>
</dbReference>
<dbReference type="Gene3D" id="1.10.10.10">
    <property type="entry name" value="Winged helix-like DNA-binding domain superfamily/Winged helix DNA-binding domain"/>
    <property type="match status" value="1"/>
</dbReference>
<evidence type="ECO:0000256" key="3">
    <source>
        <dbReference type="ARBA" id="ARBA00023125"/>
    </source>
</evidence>
<evidence type="ECO:0000256" key="2">
    <source>
        <dbReference type="ARBA" id="ARBA00023015"/>
    </source>
</evidence>
<dbReference type="GO" id="GO:0003700">
    <property type="term" value="F:DNA-binding transcription factor activity"/>
    <property type="evidence" value="ECO:0007669"/>
    <property type="project" value="InterPro"/>
</dbReference>
<gene>
    <name evidence="6" type="primary">gcvA</name>
    <name evidence="6" type="ORF">LPC04_27080</name>
</gene>
<comment type="similarity">
    <text evidence="1">Belongs to the LysR transcriptional regulatory family.</text>
</comment>
<dbReference type="GO" id="GO:0006351">
    <property type="term" value="P:DNA-templated transcription"/>
    <property type="evidence" value="ECO:0007669"/>
    <property type="project" value="TreeGrafter"/>
</dbReference>
<dbReference type="InterPro" id="IPR058163">
    <property type="entry name" value="LysR-type_TF_proteobact-type"/>
</dbReference>
<evidence type="ECO:0000256" key="4">
    <source>
        <dbReference type="ARBA" id="ARBA00023163"/>
    </source>
</evidence>
<name>A0A9X1YQM7_9BURK</name>
<keyword evidence="4" id="KW-0804">Transcription</keyword>
<sequence>MQLPPLQTVRAFEAAARLASFARAADELGLTASAVSHHMRGLESRLQAKLFVRAGRGVALTETGHALHAKLALGLALIEQAFAEAHQRKRWRTLTVSVLPAFAARWLIPRLDDFQRHHPGVDLNLRATQDVVDLERDGVDVAIRYGLGGWPGLSQVKLRDEQLFPVCSPTFNGGRLPPAPRDLAKAPLLRHSRQPWTPWFRAAGLKVAEPSRGLSFNEAGGLLQAAAQGHGIALARATMVEDDLRERRLVRLFDVAVTDRYAWYAVWRESGEKPVEVAALVDWLRTSLNRS</sequence>
<organism evidence="6 7">
    <name type="scientific">Scleromatobacter humisilvae</name>
    <dbReference type="NCBI Taxonomy" id="2897159"/>
    <lineage>
        <taxon>Bacteria</taxon>
        <taxon>Pseudomonadati</taxon>
        <taxon>Pseudomonadota</taxon>
        <taxon>Betaproteobacteria</taxon>
        <taxon>Burkholderiales</taxon>
        <taxon>Sphaerotilaceae</taxon>
        <taxon>Scleromatobacter</taxon>
    </lineage>
</organism>
<evidence type="ECO:0000256" key="1">
    <source>
        <dbReference type="ARBA" id="ARBA00009437"/>
    </source>
</evidence>
<proteinExistence type="inferred from homology"/>
<accession>A0A9X1YQM7</accession>
<dbReference type="SUPFAM" id="SSF53850">
    <property type="entry name" value="Periplasmic binding protein-like II"/>
    <property type="match status" value="1"/>
</dbReference>
<reference evidence="6" key="1">
    <citation type="submission" date="2021-11" db="EMBL/GenBank/DDBJ databases">
        <title>BS-T2-15 a new species belonging to the Comamonadaceae family isolated from the soil of a French oak forest.</title>
        <authorList>
            <person name="Mieszkin S."/>
            <person name="Alain K."/>
        </authorList>
    </citation>
    <scope>NUCLEOTIDE SEQUENCE</scope>
    <source>
        <strain evidence="6">BS-T2-15</strain>
    </source>
</reference>
<dbReference type="AlphaFoldDB" id="A0A9X1YQM7"/>
<keyword evidence="2" id="KW-0805">Transcription regulation</keyword>
<dbReference type="PANTHER" id="PTHR30537:SF79">
    <property type="entry name" value="TRANSCRIPTIONAL REGULATOR-RELATED"/>
    <property type="match status" value="1"/>
</dbReference>
<comment type="caution">
    <text evidence="6">The sequence shown here is derived from an EMBL/GenBank/DDBJ whole genome shotgun (WGS) entry which is preliminary data.</text>
</comment>
<dbReference type="Gene3D" id="3.40.190.10">
    <property type="entry name" value="Periplasmic binding protein-like II"/>
    <property type="match status" value="2"/>
</dbReference>
<dbReference type="RefSeq" id="WP_275685447.1">
    <property type="nucleotide sequence ID" value="NZ_JAJLJH010000014.1"/>
</dbReference>
<dbReference type="SUPFAM" id="SSF46785">
    <property type="entry name" value="Winged helix' DNA-binding domain"/>
    <property type="match status" value="1"/>
</dbReference>